<evidence type="ECO:0000313" key="3">
    <source>
        <dbReference type="EMBL" id="PIR74885.1"/>
    </source>
</evidence>
<feature type="transmembrane region" description="Helical" evidence="1">
    <location>
        <begin position="104"/>
        <end position="123"/>
    </location>
</feature>
<feature type="transmembrane region" description="Helical" evidence="1">
    <location>
        <begin position="12"/>
        <end position="30"/>
    </location>
</feature>
<organism evidence="3 4">
    <name type="scientific">Candidatus Magasanikbacteria bacterium CG10_big_fil_rev_8_21_14_0_10_47_10</name>
    <dbReference type="NCBI Taxonomy" id="1974652"/>
    <lineage>
        <taxon>Bacteria</taxon>
        <taxon>Candidatus Magasanikiibacteriota</taxon>
    </lineage>
</organism>
<dbReference type="InterPro" id="IPR000620">
    <property type="entry name" value="EamA_dom"/>
</dbReference>
<feature type="transmembrane region" description="Helical" evidence="1">
    <location>
        <begin position="158"/>
        <end position="179"/>
    </location>
</feature>
<name>A0A2H0TRW2_9BACT</name>
<keyword evidence="1" id="KW-0472">Membrane</keyword>
<gene>
    <name evidence="3" type="ORF">COU35_00230</name>
</gene>
<feature type="transmembrane region" description="Helical" evidence="1">
    <location>
        <begin position="185"/>
        <end position="205"/>
    </location>
</feature>
<feature type="transmembrane region" description="Helical" evidence="1">
    <location>
        <begin position="42"/>
        <end position="68"/>
    </location>
</feature>
<accession>A0A2H0TRW2</accession>
<feature type="transmembrane region" description="Helical" evidence="1">
    <location>
        <begin position="226"/>
        <end position="246"/>
    </location>
</feature>
<dbReference type="Pfam" id="PF00892">
    <property type="entry name" value="EamA"/>
    <property type="match status" value="1"/>
</dbReference>
<reference evidence="4" key="1">
    <citation type="submission" date="2017-09" db="EMBL/GenBank/DDBJ databases">
        <title>Depth-based differentiation of microbial function through sediment-hosted aquifers and enrichment of novel symbionts in the deep terrestrial subsurface.</title>
        <authorList>
            <person name="Probst A.J."/>
            <person name="Ladd B."/>
            <person name="Jarett J.K."/>
            <person name="Geller-Mcgrath D.E."/>
            <person name="Sieber C.M.K."/>
            <person name="Emerson J.B."/>
            <person name="Anantharaman K."/>
            <person name="Thomas B.C."/>
            <person name="Malmstrom R."/>
            <person name="Stieglmeier M."/>
            <person name="Klingl A."/>
            <person name="Woyke T."/>
            <person name="Ryan C.M."/>
            <person name="Banfield J.F."/>
        </authorList>
    </citation>
    <scope>NUCLEOTIDE SEQUENCE [LARGE SCALE GENOMIC DNA]</scope>
</reference>
<feature type="transmembrane region" description="Helical" evidence="1">
    <location>
        <begin position="289"/>
        <end position="308"/>
    </location>
</feature>
<keyword evidence="1" id="KW-1133">Transmembrane helix</keyword>
<feature type="transmembrane region" description="Helical" evidence="1">
    <location>
        <begin position="74"/>
        <end position="92"/>
    </location>
</feature>
<dbReference type="GO" id="GO:0016020">
    <property type="term" value="C:membrane"/>
    <property type="evidence" value="ECO:0007669"/>
    <property type="project" value="InterPro"/>
</dbReference>
<proteinExistence type="predicted"/>
<dbReference type="AlphaFoldDB" id="A0A2H0TRW2"/>
<sequence>MSGILGQKELMSWMFISISAHLCWALANLGDKYLVSKRIRNPYVYVLWLYQLSVVPVVVLIPFVDFFVPSGASLVWLMAAGILWAFSGMPYIKAMQIEEPSRINMYWSLIPVFILLFSTLFLGERFTHVQLFAFVLLVFGSVIASVHAKGKGLSFSRAAKLMIIATLGFSIQITIMDYVFATVPFLVGFIWFSLFGAVAASVIALSPWIRSEYVRELKRMSGIVKIGLPTVVLIDLSGTALSQLAISLGPAALVLAFEGSQILFVFLISTFLSLFYPHIIKEDLDKRNVFLKLTALIFVIAGTFVLAFSGV</sequence>
<protein>
    <recommendedName>
        <fullName evidence="2">EamA domain-containing protein</fullName>
    </recommendedName>
</protein>
<feature type="transmembrane region" description="Helical" evidence="1">
    <location>
        <begin position="129"/>
        <end position="146"/>
    </location>
</feature>
<dbReference type="Proteomes" id="UP000230154">
    <property type="component" value="Unassembled WGS sequence"/>
</dbReference>
<comment type="caution">
    <text evidence="3">The sequence shown here is derived from an EMBL/GenBank/DDBJ whole genome shotgun (WGS) entry which is preliminary data.</text>
</comment>
<evidence type="ECO:0000313" key="4">
    <source>
        <dbReference type="Proteomes" id="UP000230154"/>
    </source>
</evidence>
<keyword evidence="1" id="KW-0812">Transmembrane</keyword>
<feature type="transmembrane region" description="Helical" evidence="1">
    <location>
        <begin position="252"/>
        <end position="277"/>
    </location>
</feature>
<evidence type="ECO:0000256" key="1">
    <source>
        <dbReference type="SAM" id="Phobius"/>
    </source>
</evidence>
<evidence type="ECO:0000259" key="2">
    <source>
        <dbReference type="Pfam" id="PF00892"/>
    </source>
</evidence>
<dbReference type="SUPFAM" id="SSF103481">
    <property type="entry name" value="Multidrug resistance efflux transporter EmrE"/>
    <property type="match status" value="1"/>
</dbReference>
<feature type="domain" description="EamA" evidence="2">
    <location>
        <begin position="12"/>
        <end position="145"/>
    </location>
</feature>
<dbReference type="EMBL" id="PFCB01000002">
    <property type="protein sequence ID" value="PIR74885.1"/>
    <property type="molecule type" value="Genomic_DNA"/>
</dbReference>
<dbReference type="InterPro" id="IPR037185">
    <property type="entry name" value="EmrE-like"/>
</dbReference>